<name>A0A9N9C8W2_9GLOM</name>
<dbReference type="Pfam" id="PF00505">
    <property type="entry name" value="HMG_box"/>
    <property type="match status" value="1"/>
</dbReference>
<protein>
    <submittedName>
        <fullName evidence="3">2243_t:CDS:1</fullName>
    </submittedName>
</protein>
<dbReference type="Gene3D" id="1.10.30.10">
    <property type="entry name" value="High mobility group box domain"/>
    <property type="match status" value="1"/>
</dbReference>
<feature type="DNA-binding region" description="HMG box" evidence="1">
    <location>
        <begin position="51"/>
        <end position="119"/>
    </location>
</feature>
<dbReference type="AlphaFoldDB" id="A0A9N9C8W2"/>
<dbReference type="InterPro" id="IPR009071">
    <property type="entry name" value="HMG_box_dom"/>
</dbReference>
<dbReference type="GO" id="GO:0003677">
    <property type="term" value="F:DNA binding"/>
    <property type="evidence" value="ECO:0007669"/>
    <property type="project" value="UniProtKB-UniRule"/>
</dbReference>
<comment type="caution">
    <text evidence="3">The sequence shown here is derived from an EMBL/GenBank/DDBJ whole genome shotgun (WGS) entry which is preliminary data.</text>
</comment>
<dbReference type="SUPFAM" id="SSF47095">
    <property type="entry name" value="HMG-box"/>
    <property type="match status" value="1"/>
</dbReference>
<dbReference type="InterPro" id="IPR036910">
    <property type="entry name" value="HMG_box_dom_sf"/>
</dbReference>
<reference evidence="3" key="1">
    <citation type="submission" date="2021-06" db="EMBL/GenBank/DDBJ databases">
        <authorList>
            <person name="Kallberg Y."/>
            <person name="Tangrot J."/>
            <person name="Rosling A."/>
        </authorList>
    </citation>
    <scope>NUCLEOTIDE SEQUENCE</scope>
    <source>
        <strain evidence="3">FL130A</strain>
    </source>
</reference>
<dbReference type="Proteomes" id="UP000789508">
    <property type="component" value="Unassembled WGS sequence"/>
</dbReference>
<feature type="domain" description="HMG box" evidence="2">
    <location>
        <begin position="51"/>
        <end position="119"/>
    </location>
</feature>
<sequence length="295" mass="33881">MPKLRQSKNHNTPSDTYIDEILKKINVPSPYDKRIVPILKKFEVDDTTTMSKKPPNSFILYRTVFFHMLNSNNVQLPANKISSLASKKWKNESNAIKQEYERIADEIRECSPKYIPSFQKEPKKQYKWRDYKYPDNEKKKKNSSSNKNYEFSAIDSIQSLSAPATGSDTCPSMSTEIDQGFMNFPLKDKDSTAYGFVDAVPLYFPEKIQSQSDIDHLSRSSSFDINTSNYQLSVPSLSINSPASLTSTTEEARDLEMLNIEKFQASLLVKSAENSYQDTMTFPLEDLINDEYLQF</sequence>
<proteinExistence type="predicted"/>
<gene>
    <name evidence="3" type="ORF">ALEPTO_LOCUS7869</name>
</gene>
<dbReference type="OrthoDB" id="6247875at2759"/>
<accession>A0A9N9C8W2</accession>
<keyword evidence="1" id="KW-0238">DNA-binding</keyword>
<dbReference type="PROSITE" id="PS50118">
    <property type="entry name" value="HMG_BOX_2"/>
    <property type="match status" value="1"/>
</dbReference>
<evidence type="ECO:0000313" key="3">
    <source>
        <dbReference type="EMBL" id="CAG8594840.1"/>
    </source>
</evidence>
<keyword evidence="1" id="KW-0539">Nucleus</keyword>
<dbReference type="EMBL" id="CAJVPS010003814">
    <property type="protein sequence ID" value="CAG8594840.1"/>
    <property type="molecule type" value="Genomic_DNA"/>
</dbReference>
<dbReference type="GO" id="GO:0005634">
    <property type="term" value="C:nucleus"/>
    <property type="evidence" value="ECO:0007669"/>
    <property type="project" value="UniProtKB-UniRule"/>
</dbReference>
<evidence type="ECO:0000259" key="2">
    <source>
        <dbReference type="PROSITE" id="PS50118"/>
    </source>
</evidence>
<organism evidence="3 4">
    <name type="scientific">Ambispora leptoticha</name>
    <dbReference type="NCBI Taxonomy" id="144679"/>
    <lineage>
        <taxon>Eukaryota</taxon>
        <taxon>Fungi</taxon>
        <taxon>Fungi incertae sedis</taxon>
        <taxon>Mucoromycota</taxon>
        <taxon>Glomeromycotina</taxon>
        <taxon>Glomeromycetes</taxon>
        <taxon>Archaeosporales</taxon>
        <taxon>Ambisporaceae</taxon>
        <taxon>Ambispora</taxon>
    </lineage>
</organism>
<evidence type="ECO:0000256" key="1">
    <source>
        <dbReference type="PROSITE-ProRule" id="PRU00267"/>
    </source>
</evidence>
<keyword evidence="4" id="KW-1185">Reference proteome</keyword>
<dbReference type="SMART" id="SM00398">
    <property type="entry name" value="HMG"/>
    <property type="match status" value="1"/>
</dbReference>
<evidence type="ECO:0000313" key="4">
    <source>
        <dbReference type="Proteomes" id="UP000789508"/>
    </source>
</evidence>